<evidence type="ECO:0000256" key="10">
    <source>
        <dbReference type="PIRSR" id="PIRSR611281-2"/>
    </source>
</evidence>
<dbReference type="FunFam" id="3.90.700.10:FF:000001">
    <property type="entry name" value="Mitochondrial succinate dehydrogenase flavoprotein subunit"/>
    <property type="match status" value="1"/>
</dbReference>
<dbReference type="InterPro" id="IPR003952">
    <property type="entry name" value="FRD_SDH_FAD_BS"/>
</dbReference>
<comment type="cofactor">
    <cofactor evidence="11">
        <name>FAD</name>
        <dbReference type="ChEBI" id="CHEBI:57692"/>
    </cofactor>
    <text evidence="11">Flavinylated by SdhE, about 5% flavinylation occurs in the absence of SdhE.</text>
</comment>
<evidence type="ECO:0000256" key="3">
    <source>
        <dbReference type="ARBA" id="ARBA00022448"/>
    </source>
</evidence>
<comment type="similarity">
    <text evidence="2 13">Belongs to the FAD-dependent oxidoreductase 2 family. FRD/SDH subfamily.</text>
</comment>
<dbReference type="Gene3D" id="3.90.700.10">
    <property type="entry name" value="Succinate dehydrogenase/fumarate reductase flavoprotein, catalytic domain"/>
    <property type="match status" value="1"/>
</dbReference>
<feature type="region of interest" description="Disordered" evidence="15">
    <location>
        <begin position="1386"/>
        <end position="1468"/>
    </location>
</feature>
<keyword evidence="5 11" id="KW-0274">FAD</keyword>
<evidence type="ECO:0000256" key="11">
    <source>
        <dbReference type="PIRSR" id="PIRSR611281-3"/>
    </source>
</evidence>
<feature type="region of interest" description="Disordered" evidence="15">
    <location>
        <begin position="1508"/>
        <end position="1537"/>
    </location>
</feature>
<sequence>MGSTGLRNRHEVDNNFLSPQTVENTSSDPTRRRARKRFYSCKNVLYRTESRSPSVCKQLKITSVHDHFYDAVVVGAGGAGLRAASGLVAHGLKTACISKVFPTRSHTVAAQGGINAALGNMTEDDWRWHAYDTVKGSDWLGDQDAIEHMCRLAPQVVLELESYGLPFSRTKGGEDLSESFWCAAAADRTGHAILHTLYGMSLKYDCLFFIEYFALDLIMDQDGTCKGVIAMSMEDGSIHRFGAHQTVIATGGYGRAYQSCTSAHTCTGDGGGMVSRAGLPLQDLEFVQFHPTEGGILRNSEGEPFMARYAPTAKDLASRDVVSRAMTLEIREGRGVGPNKDHIYLHLDHLPAETLRERLPGISETAKIFAGVDVTKEPIPVLPTVHYNMGGIPTNWKAQCLDPTPSDPNKIVPGLLAAGEAGCASVHGANRLGANSLLDLVVFGRTAADTVAEIVKPNSPPVALPKDAGEATIDRFDKIRNAKGSVSTADLRTKLQKTMQTRAPVYRNGDDLKKGCEEVREIMKEFKDIGIKDRTLVWNTDLIETLELENLITQAAQTVISGEARKESRGAHAREDFTERDDEKWMKHTLSYQTKHNIEESDIALKYRAVVDQPLDSVLKERVDLGQAADQADQTVQLSHRAKQHLMGGCMIAEAVAAAVAEALSEHMDVVLDDTICQDLAAAADESLAVELLLEVYTVLRAYQQQHTKQKGPPKISEAGRQRKQEGYAAASRRRSRSREPSPGSSHKELRRTPGVNRTSRSPSTKAEERTTTIAGAERRFRKPKSGGPTLSGTFLTSTEQSPIKKGGHPSGAGSAILKEVDMEETLPLSDLGVEGSDPIRGIVVSTALATLQLAKPGSLDQSEVVRMVLAGEIYPFTSASLIQWFAAALPQRISDLSVSALCNVVNAAAAALLYLAASRCPREDYLVDTLAREGYIEAITTCIRNCDNDQTRSSLSSAVFQIWQRDGASLVTLFSGHLGRTHAEFLPVAHSLVASLSQHGEPFYALSPVVDFLLDQLVRKRHCCCAGCAALLGELWTSGLISSKANCADLAEAVLLALQDRASQDPGHEDGHLSYVAASTLVSILEHACRQEDEAMAPAVWRSLVYSLIVALGTQGPPDYSDFVCSLVSEALHKLPCLPVCVLSEPICKLLLERVDGDEMETMGESEKGLLLAIARHPRLTEAAAVEVDSVERRIVKTLTTRYATSETFALAAAEGCLKEILPSLLQGPGSADAVVSIVGTMARAGSRRRCSAEEDHLRSAVRGLVADLCAAYRSEYAALHPNLLRASRAFPELEEAQDTPDPHTEASDPDQAPLSIAALLPFGTSHRGTYSSSGGPLDSFRSRATARIQELEIQLGAMAEKHKEREDSLESIIRDLEAKVEGGTSLERTARKDGESSPVPRLALSSKTSASAVSPRRNRKDSAPVLARSPRAPVSPPPKDRGKHVARKVHRASLSTEGSHSGGASSVRQKGAILLLAGDVAEECSQLVKAFAKPLEVIYLQYCNQSAGRSPHKHPRHSSDGQHSRRRDSKHQDSSPVIPLLNLLTLLRDAKIIPHISPRSVAEEFISSMEHPIRLPQTIELIAQCAFFGMDQQECKAWSQWGVLVPLPEHQQSRQLQSMLQHLMNLATLPRGAKGVSDKISMSVDEWNSAVRKLVRRYVRSVIETFDPSTGALHDDSLVPPGFALSSDGTSLYVADKSWSRGG</sequence>
<dbReference type="PROSITE" id="PS00504">
    <property type="entry name" value="FRD_SDH_FAD_BINDING"/>
    <property type="match status" value="1"/>
</dbReference>
<keyword evidence="8 13" id="KW-0472">Membrane</keyword>
<evidence type="ECO:0000256" key="7">
    <source>
        <dbReference type="ARBA" id="ARBA00023002"/>
    </source>
</evidence>
<feature type="binding site" evidence="11">
    <location>
        <begin position="98"/>
        <end position="113"/>
    </location>
    <ligand>
        <name>FAD</name>
        <dbReference type="ChEBI" id="CHEBI:57692"/>
    </ligand>
</feature>
<feature type="domain" description="Fumarate reductase/succinate dehydrogenase flavoprotein-like C-terminal" evidence="17">
    <location>
        <begin position="492"/>
        <end position="622"/>
    </location>
</feature>
<dbReference type="InterPro" id="IPR011281">
    <property type="entry name" value="Succ_DH_flav_su_fwd"/>
</dbReference>
<dbReference type="FunFam" id="1.20.58.100:FF:000001">
    <property type="entry name" value="Succinate dehydrogenase flavoprotein subunit (SdhA)"/>
    <property type="match status" value="1"/>
</dbReference>
<feature type="active site" description="Proton acceptor" evidence="9">
    <location>
        <position position="319"/>
    </location>
</feature>
<dbReference type="SUPFAM" id="SSF56425">
    <property type="entry name" value="Succinate dehydrogenase/fumarate reductase flavoprotein, catalytic domain"/>
    <property type="match status" value="1"/>
</dbReference>
<dbReference type="OrthoDB" id="71672at2759"/>
<feature type="binding site" evidence="11">
    <location>
        <begin position="75"/>
        <end position="80"/>
    </location>
    <ligand>
        <name>FAD</name>
        <dbReference type="ChEBI" id="CHEBI:57692"/>
    </ligand>
</feature>
<dbReference type="GO" id="GO:0006099">
    <property type="term" value="P:tricarboxylic acid cycle"/>
    <property type="evidence" value="ECO:0007669"/>
    <property type="project" value="UniProtKB-UniPathway"/>
</dbReference>
<dbReference type="PANTHER" id="PTHR11632:SF51">
    <property type="entry name" value="SUCCINATE DEHYDROGENASE [UBIQUINONE] FLAVOPROTEIN SUBUNIT, MITOCHONDRIAL"/>
    <property type="match status" value="1"/>
</dbReference>
<feature type="region of interest" description="Disordered" evidence="15">
    <location>
        <begin position="1"/>
        <end position="33"/>
    </location>
</feature>
<dbReference type="GO" id="GO:0008177">
    <property type="term" value="F:succinate dehydrogenase (quinone) activity"/>
    <property type="evidence" value="ECO:0007669"/>
    <property type="project" value="UniProtKB-EC"/>
</dbReference>
<dbReference type="InterPro" id="IPR030664">
    <property type="entry name" value="SdhA/FrdA/AprA"/>
</dbReference>
<dbReference type="InterPro" id="IPR014006">
    <property type="entry name" value="Succ_Dhase_FrdA_Gneg"/>
</dbReference>
<evidence type="ECO:0000256" key="9">
    <source>
        <dbReference type="PIRSR" id="PIRSR611281-1"/>
    </source>
</evidence>
<dbReference type="Pfam" id="PF02910">
    <property type="entry name" value="Succ_DH_flav_C"/>
    <property type="match status" value="1"/>
</dbReference>
<feature type="binding site" evidence="10">
    <location>
        <position position="290"/>
    </location>
    <ligand>
        <name>substrate</name>
    </ligand>
</feature>
<dbReference type="InterPro" id="IPR015939">
    <property type="entry name" value="Fum_Rdtase/Succ_DH_flav-like_C"/>
</dbReference>
<keyword evidence="14" id="KW-0175">Coiled coil</keyword>
<feature type="coiled-coil region" evidence="14">
    <location>
        <begin position="1343"/>
        <end position="1381"/>
    </location>
</feature>
<keyword evidence="3 13" id="KW-0813">Transport</keyword>
<evidence type="ECO:0000256" key="2">
    <source>
        <dbReference type="ARBA" id="ARBA00008040"/>
    </source>
</evidence>
<dbReference type="InterPro" id="IPR036188">
    <property type="entry name" value="FAD/NAD-bd_sf"/>
</dbReference>
<proteinExistence type="inferred from homology"/>
<feature type="compositionally biased region" description="Polar residues" evidence="15">
    <location>
        <begin position="789"/>
        <end position="802"/>
    </location>
</feature>
<comment type="catalytic activity">
    <reaction evidence="13">
        <text>a quinone + succinate = fumarate + a quinol</text>
        <dbReference type="Rhea" id="RHEA:40523"/>
        <dbReference type="ChEBI" id="CHEBI:24646"/>
        <dbReference type="ChEBI" id="CHEBI:29806"/>
        <dbReference type="ChEBI" id="CHEBI:30031"/>
        <dbReference type="ChEBI" id="CHEBI:132124"/>
        <dbReference type="EC" id="1.3.5.1"/>
    </reaction>
</comment>
<evidence type="ECO:0000256" key="6">
    <source>
        <dbReference type="ARBA" id="ARBA00022982"/>
    </source>
</evidence>
<dbReference type="InterPro" id="IPR027477">
    <property type="entry name" value="Succ_DH/fumarate_Rdtase_cat_sf"/>
</dbReference>
<evidence type="ECO:0000313" key="19">
    <source>
        <dbReference type="Proteomes" id="UP000541610"/>
    </source>
</evidence>
<evidence type="ECO:0000256" key="8">
    <source>
        <dbReference type="ARBA" id="ARBA00023136"/>
    </source>
</evidence>
<keyword evidence="13" id="KW-0816">Tricarboxylic acid cycle</keyword>
<keyword evidence="6 13" id="KW-0249">Electron transport</keyword>
<feature type="binding site" evidence="10">
    <location>
        <position position="386"/>
    </location>
    <ligand>
        <name>substrate</name>
    </ligand>
</feature>
<feature type="modified residue" description="Tele-8alpha-FAD histidine" evidence="12">
    <location>
        <position position="106"/>
    </location>
</feature>
<dbReference type="GO" id="GO:0005743">
    <property type="term" value="C:mitochondrial inner membrane"/>
    <property type="evidence" value="ECO:0007669"/>
    <property type="project" value="UniProtKB-SubCell"/>
</dbReference>
<keyword evidence="4 11" id="KW-0285">Flavoprotein</keyword>
<dbReference type="Proteomes" id="UP000541610">
    <property type="component" value="Unassembled WGS sequence"/>
</dbReference>
<feature type="binding site" evidence="11">
    <location>
        <position position="269"/>
    </location>
    <ligand>
        <name>FAD</name>
        <dbReference type="ChEBI" id="CHEBI:57692"/>
    </ligand>
</feature>
<keyword evidence="13" id="KW-0809">Transit peptide</keyword>
<feature type="domain" description="FAD-dependent oxidoreductase 2 FAD-binding" evidence="16">
    <location>
        <begin position="70"/>
        <end position="437"/>
    </location>
</feature>
<dbReference type="SUPFAM" id="SSF51905">
    <property type="entry name" value="FAD/NAD(P)-binding domain"/>
    <property type="match status" value="1"/>
</dbReference>
<dbReference type="Gene3D" id="4.10.80.40">
    <property type="entry name" value="succinate dehydrogenase protein domain"/>
    <property type="match status" value="1"/>
</dbReference>
<dbReference type="InterPro" id="IPR003953">
    <property type="entry name" value="FAD-dep_OxRdtase_2_FAD-bd"/>
</dbReference>
<reference evidence="18 19" key="1">
    <citation type="submission" date="2020-04" db="EMBL/GenBank/DDBJ databases">
        <title>Perkinsus olseni comparative genomics.</title>
        <authorList>
            <person name="Bogema D.R."/>
        </authorList>
    </citation>
    <scope>NUCLEOTIDE SEQUENCE [LARGE SCALE GENOMIC DNA]</scope>
    <source>
        <strain evidence="18">00978-12</strain>
    </source>
</reference>
<evidence type="ECO:0000259" key="16">
    <source>
        <dbReference type="Pfam" id="PF00890"/>
    </source>
</evidence>
<organism evidence="18 19">
    <name type="scientific">Perkinsus olseni</name>
    <name type="common">Perkinsus atlanticus</name>
    <dbReference type="NCBI Taxonomy" id="32597"/>
    <lineage>
        <taxon>Eukaryota</taxon>
        <taxon>Sar</taxon>
        <taxon>Alveolata</taxon>
        <taxon>Perkinsozoa</taxon>
        <taxon>Perkinsea</taxon>
        <taxon>Perkinsida</taxon>
        <taxon>Perkinsidae</taxon>
        <taxon>Perkinsus</taxon>
    </lineage>
</organism>
<dbReference type="GO" id="GO:0009055">
    <property type="term" value="F:electron transfer activity"/>
    <property type="evidence" value="ECO:0007669"/>
    <property type="project" value="TreeGrafter"/>
</dbReference>
<evidence type="ECO:0000256" key="5">
    <source>
        <dbReference type="ARBA" id="ARBA00022827"/>
    </source>
</evidence>
<dbReference type="EC" id="1.3.5.1" evidence="13"/>
<comment type="subcellular location">
    <subcellularLocation>
        <location evidence="1">Membrane</location>
        <topology evidence="1">Peripheral membrane protein</topology>
    </subcellularLocation>
    <subcellularLocation>
        <location evidence="13">Mitochondrion inner membrane</location>
        <topology evidence="13">Peripheral membrane protein</topology>
        <orientation evidence="13">Matrix side</orientation>
    </subcellularLocation>
</comment>
<comment type="caution">
    <text evidence="18">The sequence shown here is derived from an EMBL/GenBank/DDBJ whole genome shotgun (WGS) entry which is preliminary data.</text>
</comment>
<dbReference type="Pfam" id="PF00890">
    <property type="entry name" value="FAD_binding_2"/>
    <property type="match status" value="1"/>
</dbReference>
<evidence type="ECO:0000256" key="13">
    <source>
        <dbReference type="RuleBase" id="RU362051"/>
    </source>
</evidence>
<comment type="pathway">
    <text evidence="13">Carbohydrate metabolism; tricarboxylic acid cycle; fumarate from succinate (eukaryal route): step 1/1.</text>
</comment>
<evidence type="ECO:0000256" key="1">
    <source>
        <dbReference type="ARBA" id="ARBA00004170"/>
    </source>
</evidence>
<dbReference type="GO" id="GO:0006121">
    <property type="term" value="P:mitochondrial electron transport, succinate to ubiquinone"/>
    <property type="evidence" value="ECO:0007669"/>
    <property type="project" value="TreeGrafter"/>
</dbReference>
<evidence type="ECO:0000313" key="18">
    <source>
        <dbReference type="EMBL" id="KAF4695571.1"/>
    </source>
</evidence>
<evidence type="ECO:0000256" key="14">
    <source>
        <dbReference type="SAM" id="Coils"/>
    </source>
</evidence>
<evidence type="ECO:0000256" key="15">
    <source>
        <dbReference type="SAM" id="MobiDB-lite"/>
    </source>
</evidence>
<dbReference type="NCBIfam" id="TIGR01816">
    <property type="entry name" value="sdhA_forward"/>
    <property type="match status" value="1"/>
</dbReference>
<evidence type="ECO:0000259" key="17">
    <source>
        <dbReference type="Pfam" id="PF02910"/>
    </source>
</evidence>
<dbReference type="InterPro" id="IPR037099">
    <property type="entry name" value="Fum_R/Succ_DH_flav-like_C_sf"/>
</dbReference>
<comment type="function">
    <text evidence="13">Flavoprotein (FP) subunit of succinate dehydrogenase (SDH) that is involved in complex II of the mitochondrial electron transport chain and is responsible for transferring electrons from succinate to ubiquinone (coenzyme Q).</text>
</comment>
<evidence type="ECO:0000256" key="12">
    <source>
        <dbReference type="PIRSR" id="PIRSR611281-4"/>
    </source>
</evidence>
<accession>A0A7J6PJE9</accession>
<feature type="compositionally biased region" description="Polar residues" evidence="15">
    <location>
        <begin position="15"/>
        <end position="28"/>
    </location>
</feature>
<feature type="compositionally biased region" description="Basic residues" evidence="15">
    <location>
        <begin position="1443"/>
        <end position="1453"/>
    </location>
</feature>
<dbReference type="PANTHER" id="PTHR11632">
    <property type="entry name" value="SUCCINATE DEHYDROGENASE 2 FLAVOPROTEIN SUBUNIT"/>
    <property type="match status" value="1"/>
</dbReference>
<feature type="binding site" evidence="10">
    <location>
        <position position="431"/>
    </location>
    <ligand>
        <name>substrate</name>
    </ligand>
</feature>
<gene>
    <name evidence="18" type="ORF">FOZ60_004067</name>
</gene>
<dbReference type="Gene3D" id="3.50.50.60">
    <property type="entry name" value="FAD/NAD(P)-binding domain"/>
    <property type="match status" value="2"/>
</dbReference>
<feature type="binding site" evidence="11">
    <location>
        <position position="420"/>
    </location>
    <ligand>
        <name>FAD</name>
        <dbReference type="ChEBI" id="CHEBI:57692"/>
    </ligand>
</feature>
<dbReference type="EMBL" id="JABANP010000019">
    <property type="protein sequence ID" value="KAF4695571.1"/>
    <property type="molecule type" value="Genomic_DNA"/>
</dbReference>
<dbReference type="Gene3D" id="1.20.58.100">
    <property type="entry name" value="Fumarate reductase/succinate dehydrogenase flavoprotein-like, C-terminal domain"/>
    <property type="match status" value="1"/>
</dbReference>
<feature type="compositionally biased region" description="Polar residues" evidence="15">
    <location>
        <begin position="1455"/>
        <end position="1468"/>
    </location>
</feature>
<dbReference type="GO" id="GO:0050660">
    <property type="term" value="F:flavin adenine dinucleotide binding"/>
    <property type="evidence" value="ECO:0007669"/>
    <property type="project" value="InterPro"/>
</dbReference>
<feature type="binding site" evidence="11">
    <location>
        <begin position="436"/>
        <end position="437"/>
    </location>
    <ligand>
        <name>FAD</name>
        <dbReference type="ChEBI" id="CHEBI:57692"/>
    </ligand>
</feature>
<dbReference type="SUPFAM" id="SSF46977">
    <property type="entry name" value="Succinate dehydrogenase/fumarate reductase flavoprotein C-terminal domain"/>
    <property type="match status" value="1"/>
</dbReference>
<name>A0A7J6PJE9_PEROL</name>
<protein>
    <recommendedName>
        <fullName evidence="13">Succinate dehydrogenase [ubiquinone] flavoprotein subunit, mitochondrial</fullName>
        <ecNumber evidence="13">1.3.5.1</ecNumber>
    </recommendedName>
</protein>
<dbReference type="UniPathway" id="UPA00223">
    <property type="reaction ID" value="UER01006"/>
</dbReference>
<evidence type="ECO:0000256" key="4">
    <source>
        <dbReference type="ARBA" id="ARBA00022630"/>
    </source>
</evidence>
<dbReference type="NCBIfam" id="TIGR01812">
    <property type="entry name" value="sdhA_frdA_Gneg"/>
    <property type="match status" value="1"/>
</dbReference>
<keyword evidence="7 13" id="KW-0560">Oxidoreductase</keyword>
<feature type="compositionally biased region" description="Polar residues" evidence="15">
    <location>
        <begin position="756"/>
        <end position="765"/>
    </location>
</feature>
<feature type="region of interest" description="Disordered" evidence="15">
    <location>
        <begin position="705"/>
        <end position="814"/>
    </location>
</feature>